<evidence type="ECO:0000256" key="2">
    <source>
        <dbReference type="ARBA" id="ARBA00008064"/>
    </source>
</evidence>
<protein>
    <submittedName>
        <fullName evidence="12">Outer membrane usher protein</fullName>
    </submittedName>
</protein>
<keyword evidence="13" id="KW-1185">Reference proteome</keyword>
<dbReference type="Gene3D" id="2.60.40.2070">
    <property type="match status" value="1"/>
</dbReference>
<dbReference type="PANTHER" id="PTHR30451:SF10">
    <property type="entry name" value="OUTER MEMBRANE USHER PROTEIN YFCU-RELATED"/>
    <property type="match status" value="1"/>
</dbReference>
<evidence type="ECO:0000256" key="7">
    <source>
        <dbReference type="ARBA" id="ARBA00023136"/>
    </source>
</evidence>
<dbReference type="RefSeq" id="WP_048914538.1">
    <property type="nucleotide sequence ID" value="NZ_JACXBP010000010.1"/>
</dbReference>
<evidence type="ECO:0000259" key="10">
    <source>
        <dbReference type="Pfam" id="PF13953"/>
    </source>
</evidence>
<dbReference type="InterPro" id="IPR037224">
    <property type="entry name" value="PapC_N_sf"/>
</dbReference>
<name>A0ABU8DK27_ERWAP</name>
<evidence type="ECO:0000256" key="6">
    <source>
        <dbReference type="ARBA" id="ARBA00022729"/>
    </source>
</evidence>
<dbReference type="InterPro" id="IPR000015">
    <property type="entry name" value="Fimb_usher"/>
</dbReference>
<evidence type="ECO:0000259" key="11">
    <source>
        <dbReference type="Pfam" id="PF13954"/>
    </source>
</evidence>
<keyword evidence="6" id="KW-0732">Signal</keyword>
<keyword evidence="9" id="KW-1029">Fimbrium biogenesis</keyword>
<accession>A0ABU8DK27</accession>
<evidence type="ECO:0000256" key="1">
    <source>
        <dbReference type="ARBA" id="ARBA00004571"/>
    </source>
</evidence>
<dbReference type="Pfam" id="PF13953">
    <property type="entry name" value="PapC_C"/>
    <property type="match status" value="1"/>
</dbReference>
<evidence type="ECO:0000256" key="9">
    <source>
        <dbReference type="RuleBase" id="RU003884"/>
    </source>
</evidence>
<evidence type="ECO:0000256" key="3">
    <source>
        <dbReference type="ARBA" id="ARBA00022448"/>
    </source>
</evidence>
<proteinExistence type="inferred from homology"/>
<feature type="domain" description="PapC-like C-terminal" evidence="10">
    <location>
        <begin position="759"/>
        <end position="815"/>
    </location>
</feature>
<feature type="domain" description="PapC N-terminal" evidence="11">
    <location>
        <begin position="36"/>
        <end position="181"/>
    </location>
</feature>
<keyword evidence="7 9" id="KW-0472">Membrane</keyword>
<dbReference type="InterPro" id="IPR025885">
    <property type="entry name" value="PapC_N"/>
</dbReference>
<dbReference type="Gene3D" id="3.10.20.410">
    <property type="match status" value="1"/>
</dbReference>
<evidence type="ECO:0000256" key="8">
    <source>
        <dbReference type="ARBA" id="ARBA00023237"/>
    </source>
</evidence>
<organism evidence="12 13">
    <name type="scientific">Erwinia aphidicola</name>
    <dbReference type="NCBI Taxonomy" id="68334"/>
    <lineage>
        <taxon>Bacteria</taxon>
        <taxon>Pseudomonadati</taxon>
        <taxon>Pseudomonadota</taxon>
        <taxon>Gammaproteobacteria</taxon>
        <taxon>Enterobacterales</taxon>
        <taxon>Erwiniaceae</taxon>
        <taxon>Erwinia</taxon>
    </lineage>
</organism>
<keyword evidence="4" id="KW-1134">Transmembrane beta strand</keyword>
<dbReference type="Gene3D" id="2.60.40.2610">
    <property type="entry name" value="Outer membrane usher protein FimD, plug domain"/>
    <property type="match status" value="1"/>
</dbReference>
<keyword evidence="8 9" id="KW-0998">Cell outer membrane</keyword>
<dbReference type="Gene3D" id="2.60.40.3110">
    <property type="match status" value="1"/>
</dbReference>
<dbReference type="NCBIfam" id="NF011812">
    <property type="entry name" value="PRK15284.1"/>
    <property type="match status" value="1"/>
</dbReference>
<dbReference type="Pfam" id="PF13954">
    <property type="entry name" value="PapC_N"/>
    <property type="match status" value="1"/>
</dbReference>
<dbReference type="InterPro" id="IPR043142">
    <property type="entry name" value="PapC-like_C_sf"/>
</dbReference>
<evidence type="ECO:0000256" key="5">
    <source>
        <dbReference type="ARBA" id="ARBA00022692"/>
    </source>
</evidence>
<reference evidence="12 13" key="1">
    <citation type="submission" date="2024-02" db="EMBL/GenBank/DDBJ databases">
        <title>First report Erwinia aphidicola in onion in Chile.</title>
        <authorList>
            <person name="Valenzuela M."/>
            <person name="Pena M."/>
            <person name="Dutta B."/>
        </authorList>
    </citation>
    <scope>NUCLEOTIDE SEQUENCE [LARGE SCALE GENOMIC DNA]</scope>
    <source>
        <strain evidence="12 13">QCJ3A</strain>
    </source>
</reference>
<comment type="subcellular location">
    <subcellularLocation>
        <location evidence="1 9">Cell outer membrane</location>
        <topology evidence="1 9">Multi-pass membrane protein</topology>
    </subcellularLocation>
</comment>
<evidence type="ECO:0000313" key="13">
    <source>
        <dbReference type="Proteomes" id="UP001306592"/>
    </source>
</evidence>
<dbReference type="InterPro" id="IPR042186">
    <property type="entry name" value="FimD_plug_dom"/>
</dbReference>
<keyword evidence="3 9" id="KW-0813">Transport</keyword>
<dbReference type="SUPFAM" id="SSF141729">
    <property type="entry name" value="FimD N-terminal domain-like"/>
    <property type="match status" value="1"/>
</dbReference>
<dbReference type="InterPro" id="IPR018030">
    <property type="entry name" value="Fimbrial_membr_usher_CS"/>
</dbReference>
<dbReference type="Pfam" id="PF00577">
    <property type="entry name" value="Usher"/>
    <property type="match status" value="1"/>
</dbReference>
<evidence type="ECO:0000313" key="12">
    <source>
        <dbReference type="EMBL" id="MEI2683377.1"/>
    </source>
</evidence>
<dbReference type="Proteomes" id="UP001306592">
    <property type="component" value="Unassembled WGS sequence"/>
</dbReference>
<dbReference type="PROSITE" id="PS01151">
    <property type="entry name" value="FIMBRIAL_USHER"/>
    <property type="match status" value="1"/>
</dbReference>
<evidence type="ECO:0000256" key="4">
    <source>
        <dbReference type="ARBA" id="ARBA00022452"/>
    </source>
</evidence>
<keyword evidence="5 9" id="KW-0812">Transmembrane</keyword>
<dbReference type="InterPro" id="IPR025949">
    <property type="entry name" value="PapC-like_C"/>
</dbReference>
<gene>
    <name evidence="12" type="ORF">V8N49_17145</name>
</gene>
<dbReference type="EMBL" id="JBANEI010000013">
    <property type="protein sequence ID" value="MEI2683377.1"/>
    <property type="molecule type" value="Genomic_DNA"/>
</dbReference>
<comment type="caution">
    <text evidence="12">The sequence shown here is derived from an EMBL/GenBank/DDBJ whole genome shotgun (WGS) entry which is preliminary data.</text>
</comment>
<sequence length="839" mass="92890">MRHYAARKLFNLKLLSALIVLTLGHSGRGFSSDDIQFNMDVLDVNDRKHVDLSQFSRQGYIMPGDYSLTVRINRTELSERTITFRADENDAKSSVPCLTPDLVKQFGLKQQYLAALKWHQQGKCLDISSLTGLQARGDLSTSSLYITIPQAWLEYTADDWDPPSRWDNGIPGILLDYSLNAQQQRSHNSGDRLNLSGNGTAGVNLGAWRLRADWQGRAERQSGEHAQTSREFDWSRFYAWRALSWLGAKLMIGENYLDSSLFDSFRFTGASLTSDDSMLPPNLRGYAPEVTGIARTDAKVTVSQQGRVLYETQVAAGPFRIQDLSDAVTGQLDVRVEEQDGSVQTFTINTASIPYLTRPGTIRFKVSSGKPSDWKHRTNGALFSAGELTWGISNGWSMYGGAIGGDKYQALSIGIGRDLLALGAISLDATQSRARLTSDDNTLSGGSYRVSYAKDFETYDSQITFAGYRFSQENFMSMSEYLDAKEDSSRMGKSKQMYTVTFNKQFRDIGLSTYLTYTHQTYWNRPTNDRYSLMLSRYFDWWKIRSASVSLSAYRNRIDQRNDDGMYLSFSIPWGDRGSIGYNLSAAGKERSHNLTWNDRINANDNYSISAGNSRSGGRLSGYYNHDGDIARVSANASYDQGRYHSLGLNAQGGMTLTAEGGALHRNNTNGGTRLLVDTDGVPNVPVKGYGSNLHTNYFGKAVIADVSNYYRNSARIDLDKLGDDAEALTSVVQATLTEGAIGYRRFNVISGAKAMAIIKLADGSTPPFGAKVINSRKQVTGLVNDDGTLYLSGIRAGETMSVEWDDKAQCEVRLPTPLPADMISHSLLLPCNVSDARS</sequence>
<dbReference type="PANTHER" id="PTHR30451">
    <property type="entry name" value="OUTER MEMBRANE USHER PROTEIN"/>
    <property type="match status" value="1"/>
</dbReference>
<comment type="similarity">
    <text evidence="2 9">Belongs to the fimbrial export usher family.</text>
</comment>